<dbReference type="RefSeq" id="WP_219799125.1">
    <property type="nucleotide sequence ID" value="NZ_CP080095.1"/>
</dbReference>
<dbReference type="EMBL" id="CP080095">
    <property type="protein sequence ID" value="QYD69788.1"/>
    <property type="molecule type" value="Genomic_DNA"/>
</dbReference>
<gene>
    <name evidence="1" type="ORF">KZJ38_05390</name>
</gene>
<proteinExistence type="predicted"/>
<reference evidence="1 2" key="1">
    <citation type="submission" date="2021-07" db="EMBL/GenBank/DDBJ databases">
        <title>Paraburkholderia edwinii protects Aspergillus sp. from phenazines by acting as a toxin sponge.</title>
        <authorList>
            <person name="Dahlstrom K.M."/>
            <person name="Newman D.K."/>
        </authorList>
    </citation>
    <scope>NUCLEOTIDE SEQUENCE [LARGE SCALE GENOMIC DNA]</scope>
    <source>
        <strain evidence="1 2">Pe01</strain>
    </source>
</reference>
<evidence type="ECO:0000313" key="1">
    <source>
        <dbReference type="EMBL" id="QYD69788.1"/>
    </source>
</evidence>
<name>A0ABX8US90_9BURK</name>
<dbReference type="Proteomes" id="UP000826462">
    <property type="component" value="Chromosome 1"/>
</dbReference>
<sequence>MALYFITALSNPDKVVAAAKQLVSARDFHEVANDKFFLSFNGTTIELGEKLGINGGQTGMGILLRVTAFHGRAPKSIWEFIGLQLSKT</sequence>
<accession>A0ABX8US90</accession>
<protein>
    <submittedName>
        <fullName evidence="1">Uncharacterized protein</fullName>
    </submittedName>
</protein>
<keyword evidence="2" id="KW-1185">Reference proteome</keyword>
<evidence type="ECO:0000313" key="2">
    <source>
        <dbReference type="Proteomes" id="UP000826462"/>
    </source>
</evidence>
<organism evidence="1 2">
    <name type="scientific">Paraburkholderia edwinii</name>
    <dbReference type="NCBI Taxonomy" id="2861782"/>
    <lineage>
        <taxon>Bacteria</taxon>
        <taxon>Pseudomonadati</taxon>
        <taxon>Pseudomonadota</taxon>
        <taxon>Betaproteobacteria</taxon>
        <taxon>Burkholderiales</taxon>
        <taxon>Burkholderiaceae</taxon>
        <taxon>Paraburkholderia</taxon>
    </lineage>
</organism>